<protein>
    <submittedName>
        <fullName evidence="2">Z1 domain-containing protein</fullName>
    </submittedName>
</protein>
<dbReference type="InterPro" id="IPR018310">
    <property type="entry name" value="Put_endonuclease_Z1-dom"/>
</dbReference>
<organism evidence="2">
    <name type="scientific">Macrococcus psychrotolerans</name>
    <dbReference type="NCBI Taxonomy" id="3039389"/>
    <lineage>
        <taxon>Bacteria</taxon>
        <taxon>Bacillati</taxon>
        <taxon>Bacillota</taxon>
        <taxon>Bacilli</taxon>
        <taxon>Bacillales</taxon>
        <taxon>Staphylococcaceae</taxon>
        <taxon>Macrococcus</taxon>
    </lineage>
</organism>
<accession>A0AAU6RA99</accession>
<dbReference type="Pfam" id="PF10593">
    <property type="entry name" value="Z1"/>
    <property type="match status" value="1"/>
</dbReference>
<reference evidence="2" key="1">
    <citation type="submission" date="2023-04" db="EMBL/GenBank/DDBJ databases">
        <title>Macrococci isolated from food, foodproducing animals, and human clinical materials.</title>
        <authorList>
            <person name="Maslanova I."/>
            <person name="Svec P."/>
            <person name="Sedlacek I."/>
            <person name="Novakova D."/>
            <person name="Keller J.E."/>
            <person name="Schwendener S."/>
            <person name="Finstrlova A."/>
            <person name="Botka T."/>
            <person name="Kovarovic V."/>
            <person name="Petras P."/>
            <person name="Perreten V."/>
            <person name="Pantucek R."/>
        </authorList>
    </citation>
    <scope>NUCLEOTIDE SEQUENCE</scope>
    <source>
        <strain evidence="2">NRL/St 21/332</strain>
    </source>
</reference>
<evidence type="ECO:0000313" key="2">
    <source>
        <dbReference type="EMBL" id="WZE67031.1"/>
    </source>
</evidence>
<evidence type="ECO:0000259" key="1">
    <source>
        <dbReference type="Pfam" id="PF10593"/>
    </source>
</evidence>
<gene>
    <name evidence="2" type="ORF">QA541_01905</name>
</gene>
<proteinExistence type="predicted"/>
<dbReference type="EMBL" id="CP124577">
    <property type="protein sequence ID" value="WZE67031.1"/>
    <property type="molecule type" value="Genomic_DNA"/>
</dbReference>
<dbReference type="AlphaFoldDB" id="A0AAU6RA99"/>
<dbReference type="RefSeq" id="WP_420494161.1">
    <property type="nucleotide sequence ID" value="NZ_CP124577.1"/>
</dbReference>
<feature type="domain" description="Putative endonuclease Z1" evidence="1">
    <location>
        <begin position="299"/>
        <end position="514"/>
    </location>
</feature>
<sequence>MSEIQLNQDGEFFSLLRDNIGFSAEEIKTMNGTVAGLLANNTNASRPGMLLGKIQSGKTRSFMGAMALGFDNGYEIVIILTKTSNALVKQTYERIEREFEEVIEDDKLEIFDAINLPEKLTRYELSKKIVIIAKKETKNMDKLSKFLFEQYPFLADRKLMFIDDEADYASVVYETDRKANITDLKVIAQKIDIIRQKLSGASYLQVTATPYSLYLQPDDDVLSARGYQPTRPAFTQLVPIHDKYIGGEFYFEKSKEEGHIASYLYHPIFEDELEVLKKADNRRIKDDTLLTYQGIAGIRAALINFIVGGTIRRVEQGLSGKRPEKYAFIMHTNTAKSSHEWQTNILERLKVKLTEIIDDDPLLFNQIIKMSYDNFERSKGSLTIFPEFKDILAEVTNILIQEQLVITIVNSENDVNQLLNKEGQLRLKNPLNLYVGGQILDRGITIGNLIGFYYGRNPQKFQQDTVLQHSRMYGARPIEDLTVTRFYTTPKIYEVMERMHHFDSDLRKAFESGANESEVIFVMKDDKNKIIPCSPNKIALSTVVTLKKGKRFLPIGFQTKSKTELASKMKKIDKKIETIKASAVQTDPNDPRNILVPTEMVKDLLIMIDDTLVMEENNGWDLEAYIGILNYLSKINAVEENDNIWIVLRYGKDISRMRGDGTGFIDSPETGNDEGKVAKSLSKDKPVLILLEEQGREEKGWRGGRFYWPVLVAQQNIQTTVFSK</sequence>
<name>A0AAU6RA99_9STAP</name>